<organism evidence="3 4">
    <name type="scientific">Exobacillus caeni</name>
    <dbReference type="NCBI Taxonomy" id="2574798"/>
    <lineage>
        <taxon>Bacteria</taxon>
        <taxon>Bacillati</taxon>
        <taxon>Bacillota</taxon>
        <taxon>Bacilli</taxon>
        <taxon>Bacillales</taxon>
        <taxon>Guptibacillaceae</taxon>
        <taxon>Exobacillus</taxon>
    </lineage>
</organism>
<keyword evidence="4" id="KW-1185">Reference proteome</keyword>
<dbReference type="Pfam" id="PF01425">
    <property type="entry name" value="Amidase"/>
    <property type="match status" value="1"/>
</dbReference>
<gene>
    <name evidence="3" type="ORF">FCL54_16660</name>
</gene>
<protein>
    <submittedName>
        <fullName evidence="3">Amidase</fullName>
    </submittedName>
</protein>
<reference evidence="3 4" key="1">
    <citation type="submission" date="2019-04" db="EMBL/GenBank/DDBJ databases">
        <title>Bacillus caeni sp. nov., a bacterium isolated from mangrove sediment.</title>
        <authorList>
            <person name="Huang H."/>
            <person name="Mo K."/>
            <person name="Hu Y."/>
        </authorList>
    </citation>
    <scope>NUCLEOTIDE SEQUENCE [LARGE SCALE GENOMIC DNA]</scope>
    <source>
        <strain evidence="3 4">HB172195</strain>
    </source>
</reference>
<proteinExistence type="inferred from homology"/>
<evidence type="ECO:0000313" key="3">
    <source>
        <dbReference type="EMBL" id="TLS36265.1"/>
    </source>
</evidence>
<dbReference type="EMBL" id="SWLG01000012">
    <property type="protein sequence ID" value="TLS36265.1"/>
    <property type="molecule type" value="Genomic_DNA"/>
</dbReference>
<evidence type="ECO:0000259" key="2">
    <source>
        <dbReference type="Pfam" id="PF01425"/>
    </source>
</evidence>
<dbReference type="PROSITE" id="PS00571">
    <property type="entry name" value="AMIDASES"/>
    <property type="match status" value="1"/>
</dbReference>
<dbReference type="OrthoDB" id="9811471at2"/>
<dbReference type="GO" id="GO:0003824">
    <property type="term" value="F:catalytic activity"/>
    <property type="evidence" value="ECO:0007669"/>
    <property type="project" value="InterPro"/>
</dbReference>
<dbReference type="InterPro" id="IPR023631">
    <property type="entry name" value="Amidase_dom"/>
</dbReference>
<evidence type="ECO:0000256" key="1">
    <source>
        <dbReference type="ARBA" id="ARBA00009199"/>
    </source>
</evidence>
<comment type="caution">
    <text evidence="3">The sequence shown here is derived from an EMBL/GenBank/DDBJ whole genome shotgun (WGS) entry which is preliminary data.</text>
</comment>
<dbReference type="PANTHER" id="PTHR11895">
    <property type="entry name" value="TRANSAMIDASE"/>
    <property type="match status" value="1"/>
</dbReference>
<evidence type="ECO:0000313" key="4">
    <source>
        <dbReference type="Proteomes" id="UP000308230"/>
    </source>
</evidence>
<dbReference type="PANTHER" id="PTHR11895:SF7">
    <property type="entry name" value="GLUTAMYL-TRNA(GLN) AMIDOTRANSFERASE SUBUNIT A, MITOCHONDRIAL"/>
    <property type="match status" value="1"/>
</dbReference>
<comment type="similarity">
    <text evidence="1">Belongs to the amidase family.</text>
</comment>
<accession>A0A5R9F986</accession>
<dbReference type="InterPro" id="IPR036928">
    <property type="entry name" value="AS_sf"/>
</dbReference>
<name>A0A5R9F986_9BACL</name>
<feature type="domain" description="Amidase" evidence="2">
    <location>
        <begin position="51"/>
        <end position="466"/>
    </location>
</feature>
<sequence>MEQSCSWSHRSRSIRTIRFSRWESDSMDDLLFQSFLDVGNLYRQKEVSPVEVTRKVFERIEKTEPELNAFVTLLEDTAMKQASKAEKLFLNKEETHLLTGIPFSVKDLFYTKEVLTTCASNVLKDFKPDYTATVVQKLNETNAVLFGKNNMLEFAYGIVHPDFGQTNNPWDITKTSGGSSSGSAASVAAGIGYFSLGTDTGGSIRIPASYCGVVGLKPTRGIVSTYGVFPLSWSLDHAGPITRTAREAAVVLDVIAGNDLNDPHSATQTLNRSELKSFELSNSKKRVGVLSVECLRGLEPDVKQVYDNTLKEIESLGWEVTEVSINDWQRSEQIIMDVLLPEAAHIHKKWLEQKSDYAELTYKQIEMGMEQKAVTYLKGLDDLHRYTSSVSALFEKVDVLLTPTVAFPAPEEDPEIGSEELNEMVFTGPFNISGHPAVTINMGFSGEGLPVGMQLVGPHFHDIELLKIANVLEQTQAKKYPPFITGETVRSKK</sequence>
<dbReference type="Gene3D" id="3.90.1300.10">
    <property type="entry name" value="Amidase signature (AS) domain"/>
    <property type="match status" value="1"/>
</dbReference>
<dbReference type="InterPro" id="IPR020556">
    <property type="entry name" value="Amidase_CS"/>
</dbReference>
<dbReference type="InterPro" id="IPR000120">
    <property type="entry name" value="Amidase"/>
</dbReference>
<dbReference type="AlphaFoldDB" id="A0A5R9F986"/>
<dbReference type="Proteomes" id="UP000308230">
    <property type="component" value="Unassembled WGS sequence"/>
</dbReference>
<dbReference type="SUPFAM" id="SSF75304">
    <property type="entry name" value="Amidase signature (AS) enzymes"/>
    <property type="match status" value="1"/>
</dbReference>